<organism evidence="2 3">
    <name type="scientific">Hamiltosporidium tvaerminnensis</name>
    <dbReference type="NCBI Taxonomy" id="1176355"/>
    <lineage>
        <taxon>Eukaryota</taxon>
        <taxon>Fungi</taxon>
        <taxon>Fungi incertae sedis</taxon>
        <taxon>Microsporidia</taxon>
        <taxon>Dubosqiidae</taxon>
        <taxon>Hamiltosporidium</taxon>
    </lineage>
</organism>
<dbReference type="SUPFAM" id="SSF103481">
    <property type="entry name" value="Multidrug resistance efflux transporter EmrE"/>
    <property type="match status" value="1"/>
</dbReference>
<dbReference type="EMBL" id="PITJ01000077">
    <property type="protein sequence ID" value="TBU04874.1"/>
    <property type="molecule type" value="Genomic_DNA"/>
</dbReference>
<feature type="transmembrane region" description="Helical" evidence="1">
    <location>
        <begin position="503"/>
        <end position="523"/>
    </location>
</feature>
<feature type="transmembrane region" description="Helical" evidence="1">
    <location>
        <begin position="135"/>
        <end position="154"/>
    </location>
</feature>
<dbReference type="VEuPathDB" id="MicrosporidiaDB:CWI37_0077p0050"/>
<reference evidence="2 3" key="1">
    <citation type="submission" date="2017-12" db="EMBL/GenBank/DDBJ databases">
        <authorList>
            <person name="Pombert J.-F."/>
            <person name="Haag K.L."/>
            <person name="Ebert D."/>
        </authorList>
    </citation>
    <scope>NUCLEOTIDE SEQUENCE [LARGE SCALE GENOMIC DNA]</scope>
    <source>
        <strain evidence="2">FI-OER-3-3</strain>
    </source>
</reference>
<feature type="transmembrane region" description="Helical" evidence="1">
    <location>
        <begin position="78"/>
        <end position="100"/>
    </location>
</feature>
<keyword evidence="1" id="KW-1133">Transmembrane helix</keyword>
<feature type="transmembrane region" description="Helical" evidence="1">
    <location>
        <begin position="106"/>
        <end position="128"/>
    </location>
</feature>
<name>A0A4Q9LAY6_9MICR</name>
<dbReference type="InterPro" id="IPR037185">
    <property type="entry name" value="EmrE-like"/>
</dbReference>
<feature type="transmembrane region" description="Helical" evidence="1">
    <location>
        <begin position="35"/>
        <end position="57"/>
    </location>
</feature>
<keyword evidence="1" id="KW-0812">Transmembrane</keyword>
<proteinExistence type="predicted"/>
<keyword evidence="1" id="KW-0472">Membrane</keyword>
<dbReference type="PANTHER" id="PTHR19346">
    <property type="entry name" value="SUGAR PHOSPHATE TRANSPORTER DOMAIN-CONTAINING PROTEIN"/>
    <property type="match status" value="1"/>
</dbReference>
<dbReference type="AlphaFoldDB" id="A0A4Q9LAY6"/>
<protein>
    <submittedName>
        <fullName evidence="2">Uncharacterized protein</fullName>
    </submittedName>
</protein>
<accession>A0A4Q9LAY6</accession>
<gene>
    <name evidence="2" type="ORF">CWI37_0077p0050</name>
</gene>
<dbReference type="PANTHER" id="PTHR19346:SF4">
    <property type="entry name" value="SUGAR PHOSPHATE TRANSPORTER DOMAIN-CONTAINING PROTEIN"/>
    <property type="match status" value="1"/>
</dbReference>
<dbReference type="InterPro" id="IPR026505">
    <property type="entry name" value="Solute_c_fam_35_mem_F3/F4"/>
</dbReference>
<evidence type="ECO:0000313" key="3">
    <source>
        <dbReference type="Proteomes" id="UP000292362"/>
    </source>
</evidence>
<feature type="transmembrane region" description="Helical" evidence="1">
    <location>
        <begin position="554"/>
        <end position="573"/>
    </location>
</feature>
<evidence type="ECO:0000256" key="1">
    <source>
        <dbReference type="SAM" id="Phobius"/>
    </source>
</evidence>
<feature type="transmembrane region" description="Helical" evidence="1">
    <location>
        <begin position="160"/>
        <end position="184"/>
    </location>
</feature>
<feature type="transmembrane region" description="Helical" evidence="1">
    <location>
        <begin position="530"/>
        <end position="548"/>
    </location>
</feature>
<feature type="transmembrane region" description="Helical" evidence="1">
    <location>
        <begin position="466"/>
        <end position="483"/>
    </location>
</feature>
<sequence length="579" mass="66768">MDGKELIIILVRVVLESLAYYNAKIMYTCSSIQHISPILTMYLTHSSGCLIILKDMVKYRLKYFEKMEKDTGVGRRTFMVRVVVLSIFYNLCHIPKFYSMKCLRDAYIVSIYGSSVLFSHVFSLIFNIEKISRKGVFSMVLCLAGLVVIVLDDVSCRKHYVWAIICFLAAVFSGLYTVLLKICIEIPEKVKKIKNNNLRQKEIDFYENSNNELQKELEIGNDYEIKDKKENTGTKDFALNSDENKECNLEIGNKKDLRTRDFIVNSKKNKDINLESGKNIKDLRMKTCIISSLDNSEKNLEKTNNGCDVTEEHFLISNDILESSVEQNKKDLKMTEVKYMISSEANPEIKKNIKHGISKDSKIDFKTNLENNSFKFKPISLEIQDFLPIESNITNELHCLNEKVNENQIDTKLHISNQIYIPTEIPLNTNIVTNKSNKENQIVKPNSNIINIEKENLNRKLIYMKYYMGLTGLFTLLFYWPFLLLVNLKSIDEISIPTQGRQIFHIFAANILSLCQNTIYLLLISYKSPVFAQVSGIFFQPTVVIIQLFRSIDIIHCTEILGCFSIFFSFCLLGKSKKS</sequence>
<evidence type="ECO:0000313" key="2">
    <source>
        <dbReference type="EMBL" id="TBU04874.1"/>
    </source>
</evidence>
<comment type="caution">
    <text evidence="2">The sequence shown here is derived from an EMBL/GenBank/DDBJ whole genome shotgun (WGS) entry which is preliminary data.</text>
</comment>
<dbReference type="Proteomes" id="UP000292362">
    <property type="component" value="Unassembled WGS sequence"/>
</dbReference>